<organism evidence="2 3">
    <name type="scientific">Volvox reticuliferus</name>
    <dbReference type="NCBI Taxonomy" id="1737510"/>
    <lineage>
        <taxon>Eukaryota</taxon>
        <taxon>Viridiplantae</taxon>
        <taxon>Chlorophyta</taxon>
        <taxon>core chlorophytes</taxon>
        <taxon>Chlorophyceae</taxon>
        <taxon>CS clade</taxon>
        <taxon>Chlamydomonadales</taxon>
        <taxon>Volvocaceae</taxon>
        <taxon>Volvox</taxon>
    </lineage>
</organism>
<protein>
    <submittedName>
        <fullName evidence="2">Uncharacterized protein</fullName>
    </submittedName>
</protein>
<dbReference type="PANTHER" id="PTHR14667">
    <property type="entry name" value="BARDET-BIEDL SYNDROME 10 PROTEIN"/>
    <property type="match status" value="1"/>
</dbReference>
<dbReference type="Pfam" id="PF00118">
    <property type="entry name" value="Cpn60_TCP1"/>
    <property type="match status" value="2"/>
</dbReference>
<dbReference type="GO" id="GO:0005524">
    <property type="term" value="F:ATP binding"/>
    <property type="evidence" value="ECO:0007669"/>
    <property type="project" value="InterPro"/>
</dbReference>
<dbReference type="Proteomes" id="UP000722791">
    <property type="component" value="Unassembled WGS sequence"/>
</dbReference>
<dbReference type="Gene3D" id="3.50.7.10">
    <property type="entry name" value="GroEL"/>
    <property type="match status" value="1"/>
</dbReference>
<sequence>MAHLQRALASLTQQEQAVSISLGPHGLDHLLVDEANQPIITNSGDIILSLAHPDDALGALIIKHVVASCASLGDACKRVFLMVLAGLREYLRSGLHPSTFQYDLAAQVLQCVVPNAVLHVPLPPGGPQPEDDAAEALYALICTHLCGKAGGPAAEQHLAATLQELVLLHLRAAAAAGLSAAEALSSLRDSPPLARLPGAPPSQSRLLRGVLLHEAPLTGTGPAGLLQSPTFLALSCPLDGEAITCVSGGNAAINDMTASPLGSAAGGGGGPPVAIQVVSEAHRGEVEAAAAELLQQRVALLAERGVNLLLLCGRPPPAATQLCHQHGICLVAGLDEQDVARACAAGGAAAPLTRAGLRVLAEAQLGRASAARVVLLGTRRAILLEFTEQQWQAAGQAACTLLLCGVSDAAIKQSVREVRRCLISIAAAVGTMAQHGIDAHARSGAEGGHGCGECLVFVAGGGGFEGLLEFQLRELSDVAKKGLPTSQTDEKVEEEEDLDDVELSNAGVAVAETGTAAEAAVDGVEDAAAEARAASELLASLRVLHAMAAVVPMALTGASGGGGGRGTSQRRVRREALLQVHALRQSQAAVLQRGELVRCGLVVPSAAASFHGRALHGVSGEEALEGWEAPFLRGADGQSKTSFIREQPAIGGDGFVAVPNAVHYGVVEAAAVAVSAWNHAVDVVRQVIRIEGAPVAAVSGSQLRGGGDGGVQVTVAGPAAVKMPRARRGGGGREWSSDSSSGGASDES</sequence>
<dbReference type="Gene3D" id="1.10.560.10">
    <property type="entry name" value="GroEL-like equatorial domain"/>
    <property type="match status" value="1"/>
</dbReference>
<comment type="caution">
    <text evidence="2">The sequence shown here is derived from an EMBL/GenBank/DDBJ whole genome shotgun (WGS) entry which is preliminary data.</text>
</comment>
<dbReference type="GO" id="GO:0051131">
    <property type="term" value="P:chaperone-mediated protein complex assembly"/>
    <property type="evidence" value="ECO:0007669"/>
    <property type="project" value="InterPro"/>
</dbReference>
<dbReference type="InterPro" id="IPR002423">
    <property type="entry name" value="Cpn60/GroEL/TCP-1"/>
</dbReference>
<name>A0A8J4G6Y4_9CHLO</name>
<dbReference type="Gene3D" id="3.30.260.10">
    <property type="entry name" value="TCP-1-like chaperonin intermediate domain"/>
    <property type="match status" value="1"/>
</dbReference>
<dbReference type="InterPro" id="IPR027409">
    <property type="entry name" value="GroEL-like_apical_dom_sf"/>
</dbReference>
<evidence type="ECO:0000313" key="3">
    <source>
        <dbReference type="Proteomes" id="UP000722791"/>
    </source>
</evidence>
<feature type="compositionally biased region" description="Low complexity" evidence="1">
    <location>
        <begin position="737"/>
        <end position="748"/>
    </location>
</feature>
<accession>A0A8J4G6Y4</accession>
<reference evidence="2" key="1">
    <citation type="journal article" date="2021" name="Proc. Natl. Acad. Sci. U.S.A.">
        <title>Three genomes in the algal genus Volvox reveal the fate of a haploid sex-determining region after a transition to homothallism.</title>
        <authorList>
            <person name="Yamamoto K."/>
            <person name="Hamaji T."/>
            <person name="Kawai-Toyooka H."/>
            <person name="Matsuzaki R."/>
            <person name="Takahashi F."/>
            <person name="Nishimura Y."/>
            <person name="Kawachi M."/>
            <person name="Noguchi H."/>
            <person name="Minakuchi Y."/>
            <person name="Umen J.G."/>
            <person name="Toyoda A."/>
            <person name="Nozaki H."/>
        </authorList>
    </citation>
    <scope>NUCLEOTIDE SEQUENCE</scope>
    <source>
        <strain evidence="2">NIES-3785</strain>
    </source>
</reference>
<dbReference type="SUPFAM" id="SSF52029">
    <property type="entry name" value="GroEL apical domain-like"/>
    <property type="match status" value="1"/>
</dbReference>
<dbReference type="AlphaFoldDB" id="A0A8J4G6Y4"/>
<dbReference type="InterPro" id="IPR027413">
    <property type="entry name" value="GROEL-like_equatorial_sf"/>
</dbReference>
<gene>
    <name evidence="2" type="ORF">Vretimale_6027</name>
</gene>
<dbReference type="InterPro" id="IPR042619">
    <property type="entry name" value="BBS10"/>
</dbReference>
<dbReference type="EMBL" id="BNCQ01000008">
    <property type="protein sequence ID" value="GIM01204.1"/>
    <property type="molecule type" value="Genomic_DNA"/>
</dbReference>
<evidence type="ECO:0000313" key="2">
    <source>
        <dbReference type="EMBL" id="GIM01204.1"/>
    </source>
</evidence>
<dbReference type="PANTHER" id="PTHR14667:SF2">
    <property type="entry name" value="BARDET-BIEDL SYNDROME 10 PROTEIN"/>
    <property type="match status" value="1"/>
</dbReference>
<proteinExistence type="predicted"/>
<dbReference type="SUPFAM" id="SSF48592">
    <property type="entry name" value="GroEL equatorial domain-like"/>
    <property type="match status" value="1"/>
</dbReference>
<feature type="region of interest" description="Disordered" evidence="1">
    <location>
        <begin position="717"/>
        <end position="748"/>
    </location>
</feature>
<dbReference type="InterPro" id="IPR027410">
    <property type="entry name" value="TCP-1-like_intermed_sf"/>
</dbReference>
<evidence type="ECO:0000256" key="1">
    <source>
        <dbReference type="SAM" id="MobiDB-lite"/>
    </source>
</evidence>